<dbReference type="PANTHER" id="PTHR23200:SF48">
    <property type="entry name" value="METALLO-BETA-LACTAMASE DOMAIN-CONTAINING PROTEIN 1"/>
    <property type="match status" value="1"/>
</dbReference>
<dbReference type="SUPFAM" id="SSF56281">
    <property type="entry name" value="Metallo-hydrolase/oxidoreductase"/>
    <property type="match status" value="1"/>
</dbReference>
<comment type="subunit">
    <text evidence="2">Homodimer.</text>
</comment>
<name>A0A9D4JES0_DREPO</name>
<evidence type="ECO:0000256" key="2">
    <source>
        <dbReference type="ARBA" id="ARBA00011738"/>
    </source>
</evidence>
<dbReference type="Pfam" id="PF00753">
    <property type="entry name" value="Lactamase_B"/>
    <property type="match status" value="1"/>
</dbReference>
<dbReference type="CDD" id="cd07711">
    <property type="entry name" value="MBLAC1-like_MBL-fold"/>
    <property type="match status" value="1"/>
</dbReference>
<dbReference type="InterPro" id="IPR036866">
    <property type="entry name" value="RibonucZ/Hydroxyglut_hydro"/>
</dbReference>
<keyword evidence="9" id="KW-1185">Reference proteome</keyword>
<dbReference type="InterPro" id="IPR039344">
    <property type="entry name" value="MBLAC1"/>
</dbReference>
<evidence type="ECO:0000256" key="3">
    <source>
        <dbReference type="ARBA" id="ARBA00014856"/>
    </source>
</evidence>
<evidence type="ECO:0000313" key="9">
    <source>
        <dbReference type="Proteomes" id="UP000828390"/>
    </source>
</evidence>
<comment type="caution">
    <text evidence="8">The sequence shown here is derived from an EMBL/GenBank/DDBJ whole genome shotgun (WGS) entry which is preliminary data.</text>
</comment>
<accession>A0A9D4JES0</accession>
<protein>
    <recommendedName>
        <fullName evidence="3">Metallo-beta-lactamase domain-containing protein 1</fullName>
    </recommendedName>
    <alternativeName>
        <fullName evidence="4">Endoribonuclease MBLAC1</fullName>
    </alternativeName>
</protein>
<evidence type="ECO:0000256" key="5">
    <source>
        <dbReference type="ARBA" id="ARBA00044690"/>
    </source>
</evidence>
<dbReference type="SMART" id="SM00849">
    <property type="entry name" value="Lactamase_B"/>
    <property type="match status" value="1"/>
</dbReference>
<evidence type="ECO:0000256" key="6">
    <source>
        <dbReference type="ARBA" id="ARBA00045869"/>
    </source>
</evidence>
<reference evidence="8" key="1">
    <citation type="journal article" date="2019" name="bioRxiv">
        <title>The Genome of the Zebra Mussel, Dreissena polymorpha: A Resource for Invasive Species Research.</title>
        <authorList>
            <person name="McCartney M.A."/>
            <person name="Auch B."/>
            <person name="Kono T."/>
            <person name="Mallez S."/>
            <person name="Zhang Y."/>
            <person name="Obille A."/>
            <person name="Becker A."/>
            <person name="Abrahante J.E."/>
            <person name="Garbe J."/>
            <person name="Badalamenti J.P."/>
            <person name="Herman A."/>
            <person name="Mangelson H."/>
            <person name="Liachko I."/>
            <person name="Sullivan S."/>
            <person name="Sone E.D."/>
            <person name="Koren S."/>
            <person name="Silverstein K.A.T."/>
            <person name="Beckman K.B."/>
            <person name="Gohl D.M."/>
        </authorList>
    </citation>
    <scope>NUCLEOTIDE SEQUENCE</scope>
    <source>
        <strain evidence="8">Duluth1</strain>
        <tissue evidence="8">Whole animal</tissue>
    </source>
</reference>
<comment type="function">
    <text evidence="6">Endoribonuclease that catalyzes the hydrolysis of histone-coding pre-mRNA 3'-end. Involved in histone pre-mRNA processing during the S-phase of the cell cycle, which is required for entering/progressing through S-phase. Cleaves histone pre-mRNA at a major and a minor cleavage site after the 5'-ACCCA-3' and the 5'-ACCCACA-3' sequence, respectively, and located downstream of the stem-loop. May require the presence of the HDE element located at the histone pre-RNA 3'-end to avoid non-specific cleavage.</text>
</comment>
<dbReference type="Gene3D" id="3.60.15.10">
    <property type="entry name" value="Ribonuclease Z/Hydroxyacylglutathione hydrolase-like"/>
    <property type="match status" value="1"/>
</dbReference>
<evidence type="ECO:0000313" key="8">
    <source>
        <dbReference type="EMBL" id="KAH3805102.1"/>
    </source>
</evidence>
<dbReference type="InterPro" id="IPR001279">
    <property type="entry name" value="Metallo-B-lactamas"/>
</dbReference>
<evidence type="ECO:0000256" key="1">
    <source>
        <dbReference type="ARBA" id="ARBA00004514"/>
    </source>
</evidence>
<dbReference type="AlphaFoldDB" id="A0A9D4JES0"/>
<evidence type="ECO:0000256" key="4">
    <source>
        <dbReference type="ARBA" id="ARBA00032988"/>
    </source>
</evidence>
<comment type="subcellular location">
    <subcellularLocation>
        <location evidence="1">Cytoplasm</location>
        <location evidence="1">Cytosol</location>
    </subcellularLocation>
</comment>
<evidence type="ECO:0000259" key="7">
    <source>
        <dbReference type="SMART" id="SM00849"/>
    </source>
</evidence>
<dbReference type="EMBL" id="JAIWYP010000006">
    <property type="protein sequence ID" value="KAH3805102.1"/>
    <property type="molecule type" value="Genomic_DNA"/>
</dbReference>
<feature type="domain" description="Metallo-beta-lactamase" evidence="7">
    <location>
        <begin position="23"/>
        <end position="187"/>
    </location>
</feature>
<sequence>MYEILILKEGYSIREGPDQQKACGTITLIKGLKNTIVDTGNPWDKQLILDGLQKNGLSPEKIDFVVCTHGHSDHIGNLNLFTNSIHIVSNDICVGDSYQLHDFKQGIPYEIDDDVEVISTPGHTGADVSVVVRTHDKGIVTIAGDLFERLEDLEDYTLWQDASEYPELQLKSRMHVLHISDWIVPGHGPMFAVPHEYRQQPKMVMFEYHSRMDSDGSSSEVSSYHVIEED</sequence>
<dbReference type="OrthoDB" id="10250730at2759"/>
<organism evidence="8 9">
    <name type="scientific">Dreissena polymorpha</name>
    <name type="common">Zebra mussel</name>
    <name type="synonym">Mytilus polymorpha</name>
    <dbReference type="NCBI Taxonomy" id="45954"/>
    <lineage>
        <taxon>Eukaryota</taxon>
        <taxon>Metazoa</taxon>
        <taxon>Spiralia</taxon>
        <taxon>Lophotrochozoa</taxon>
        <taxon>Mollusca</taxon>
        <taxon>Bivalvia</taxon>
        <taxon>Autobranchia</taxon>
        <taxon>Heteroconchia</taxon>
        <taxon>Euheterodonta</taxon>
        <taxon>Imparidentia</taxon>
        <taxon>Neoheterodontei</taxon>
        <taxon>Myida</taxon>
        <taxon>Dreissenoidea</taxon>
        <taxon>Dreissenidae</taxon>
        <taxon>Dreissena</taxon>
    </lineage>
</organism>
<reference evidence="8" key="2">
    <citation type="submission" date="2020-11" db="EMBL/GenBank/DDBJ databases">
        <authorList>
            <person name="McCartney M.A."/>
            <person name="Auch B."/>
            <person name="Kono T."/>
            <person name="Mallez S."/>
            <person name="Becker A."/>
            <person name="Gohl D.M."/>
            <person name="Silverstein K.A.T."/>
            <person name="Koren S."/>
            <person name="Bechman K.B."/>
            <person name="Herman A."/>
            <person name="Abrahante J.E."/>
            <person name="Garbe J."/>
        </authorList>
    </citation>
    <scope>NUCLEOTIDE SEQUENCE</scope>
    <source>
        <strain evidence="8">Duluth1</strain>
        <tissue evidence="8">Whole animal</tissue>
    </source>
</reference>
<dbReference type="Proteomes" id="UP000828390">
    <property type="component" value="Unassembled WGS sequence"/>
</dbReference>
<dbReference type="GO" id="GO:0005829">
    <property type="term" value="C:cytosol"/>
    <property type="evidence" value="ECO:0007669"/>
    <property type="project" value="UniProtKB-SubCell"/>
</dbReference>
<gene>
    <name evidence="8" type="ORF">DPMN_133399</name>
</gene>
<dbReference type="PANTHER" id="PTHR23200">
    <property type="entry name" value="METALLO-BETA-LACTAMASE DOMAIN-CONTAINING PROTEIN 1"/>
    <property type="match status" value="1"/>
</dbReference>
<comment type="catalytic activity">
    <reaction evidence="5">
        <text>a ribonucleotidyl-ribonucleotide-RNA + H2O = a 3'-end ribonucleotide-RNA + a 5'-end 5'-phospho-ribonucleoside-RNA + H(+)</text>
        <dbReference type="Rhea" id="RHEA:68096"/>
        <dbReference type="Rhea" id="RHEA-COMP:15179"/>
        <dbReference type="Rhea" id="RHEA-COMP:17355"/>
        <dbReference type="Rhea" id="RHEA-COMP:17428"/>
        <dbReference type="ChEBI" id="CHEBI:15377"/>
        <dbReference type="ChEBI" id="CHEBI:15378"/>
        <dbReference type="ChEBI" id="CHEBI:74896"/>
        <dbReference type="ChEBI" id="CHEBI:138282"/>
        <dbReference type="ChEBI" id="CHEBI:173118"/>
    </reaction>
    <physiologicalReaction direction="left-to-right" evidence="5">
        <dbReference type="Rhea" id="RHEA:68097"/>
    </physiologicalReaction>
</comment>
<proteinExistence type="predicted"/>